<dbReference type="Gene3D" id="2.60.210.10">
    <property type="entry name" value="Apoptosis, Tumor Necrosis Factor Receptor Associated Protein 2, Chain A"/>
    <property type="match status" value="1"/>
</dbReference>
<dbReference type="GO" id="GO:0006887">
    <property type="term" value="P:exocytosis"/>
    <property type="evidence" value="ECO:0007669"/>
    <property type="project" value="UniProtKB-KW"/>
</dbReference>
<gene>
    <name evidence="6" type="ORF">POM88_033988</name>
</gene>
<keyword evidence="7" id="KW-1185">Reference proteome</keyword>
<reference evidence="6" key="2">
    <citation type="submission" date="2023-05" db="EMBL/GenBank/DDBJ databases">
        <authorList>
            <person name="Schelkunov M.I."/>
        </authorList>
    </citation>
    <scope>NUCLEOTIDE SEQUENCE</scope>
    <source>
        <strain evidence="6">Hsosn_3</strain>
        <tissue evidence="6">Leaf</tissue>
    </source>
</reference>
<dbReference type="PANTHER" id="PTHR12542">
    <property type="entry name" value="EXOCYST COMPLEX PROTEIN EXO70"/>
    <property type="match status" value="1"/>
</dbReference>
<feature type="domain" description="MATH" evidence="5">
    <location>
        <begin position="89"/>
        <end position="152"/>
    </location>
</feature>
<dbReference type="EMBL" id="JAUIZM010000008">
    <property type="protein sequence ID" value="KAK1367896.1"/>
    <property type="molecule type" value="Genomic_DNA"/>
</dbReference>
<comment type="function">
    <text evidence="3">Component of the exocyst complex.</text>
</comment>
<dbReference type="Pfam" id="PF22486">
    <property type="entry name" value="MATH_2"/>
    <property type="match status" value="1"/>
</dbReference>
<dbReference type="Proteomes" id="UP001237642">
    <property type="component" value="Unassembled WGS sequence"/>
</dbReference>
<keyword evidence="2 3" id="KW-0813">Transport</keyword>
<comment type="caution">
    <text evidence="6">The sequence shown here is derived from an EMBL/GenBank/DDBJ whole genome shotgun (WGS) entry which is preliminary data.</text>
</comment>
<keyword evidence="3" id="KW-0268">Exocytosis</keyword>
<dbReference type="AlphaFoldDB" id="A0AAD8HIP0"/>
<evidence type="ECO:0000256" key="1">
    <source>
        <dbReference type="ARBA" id="ARBA00006756"/>
    </source>
</evidence>
<feature type="domain" description="Exocyst complex subunit Exo70 C-terminal" evidence="4">
    <location>
        <begin position="351"/>
        <end position="630"/>
    </location>
</feature>
<dbReference type="InterPro" id="IPR008974">
    <property type="entry name" value="TRAF-like"/>
</dbReference>
<dbReference type="Pfam" id="PF03081">
    <property type="entry name" value="Exo70_C"/>
    <property type="match status" value="1"/>
</dbReference>
<dbReference type="SUPFAM" id="SSF74788">
    <property type="entry name" value="Cullin repeat-like"/>
    <property type="match status" value="1"/>
</dbReference>
<reference evidence="6" key="1">
    <citation type="submission" date="2023-02" db="EMBL/GenBank/DDBJ databases">
        <title>Genome of toxic invasive species Heracleum sosnowskyi carries increased number of genes despite the absence of recent whole-genome duplications.</title>
        <authorList>
            <person name="Schelkunov M."/>
            <person name="Shtratnikova V."/>
            <person name="Makarenko M."/>
            <person name="Klepikova A."/>
            <person name="Omelchenko D."/>
            <person name="Novikova G."/>
            <person name="Obukhova E."/>
            <person name="Bogdanov V."/>
            <person name="Penin A."/>
            <person name="Logacheva M."/>
        </authorList>
    </citation>
    <scope>NUCLEOTIDE SEQUENCE</scope>
    <source>
        <strain evidence="6">Hsosn_3</strain>
        <tissue evidence="6">Leaf</tissue>
    </source>
</reference>
<dbReference type="SUPFAM" id="SSF49599">
    <property type="entry name" value="TRAF domain-like"/>
    <property type="match status" value="1"/>
</dbReference>
<evidence type="ECO:0000259" key="4">
    <source>
        <dbReference type="Pfam" id="PF03081"/>
    </source>
</evidence>
<evidence type="ECO:0000256" key="2">
    <source>
        <dbReference type="ARBA" id="ARBA00022448"/>
    </source>
</evidence>
<dbReference type="InterPro" id="IPR002083">
    <property type="entry name" value="MATH/TRAF_dom"/>
</dbReference>
<dbReference type="Gene3D" id="1.20.1280.170">
    <property type="entry name" value="Exocyst complex component Exo70"/>
    <property type="match status" value="2"/>
</dbReference>
<dbReference type="GO" id="GO:0015031">
    <property type="term" value="P:protein transport"/>
    <property type="evidence" value="ECO:0007669"/>
    <property type="project" value="UniProtKB-KW"/>
</dbReference>
<dbReference type="InterPro" id="IPR046364">
    <property type="entry name" value="Exo70_C"/>
</dbReference>
<dbReference type="PANTHER" id="PTHR12542:SF7">
    <property type="entry name" value="EXOCYST SUBUNIT EXO70 FAMILY PROTEIN"/>
    <property type="match status" value="1"/>
</dbReference>
<dbReference type="GO" id="GO:0005546">
    <property type="term" value="F:phosphatidylinositol-4,5-bisphosphate binding"/>
    <property type="evidence" value="ECO:0007669"/>
    <property type="project" value="InterPro"/>
</dbReference>
<evidence type="ECO:0000259" key="5">
    <source>
        <dbReference type="Pfam" id="PF22486"/>
    </source>
</evidence>
<proteinExistence type="inferred from homology"/>
<protein>
    <recommendedName>
        <fullName evidence="3">Exocyst subunit Exo70 family protein</fullName>
    </recommendedName>
</protein>
<evidence type="ECO:0000256" key="3">
    <source>
        <dbReference type="RuleBase" id="RU365026"/>
    </source>
</evidence>
<dbReference type="CDD" id="cd00121">
    <property type="entry name" value="MATH"/>
    <property type="match status" value="1"/>
</dbReference>
<dbReference type="InterPro" id="IPR016159">
    <property type="entry name" value="Cullin_repeat-like_dom_sf"/>
</dbReference>
<dbReference type="GO" id="GO:0000145">
    <property type="term" value="C:exocyst"/>
    <property type="evidence" value="ECO:0007669"/>
    <property type="project" value="InterPro"/>
</dbReference>
<organism evidence="6 7">
    <name type="scientific">Heracleum sosnowskyi</name>
    <dbReference type="NCBI Taxonomy" id="360622"/>
    <lineage>
        <taxon>Eukaryota</taxon>
        <taxon>Viridiplantae</taxon>
        <taxon>Streptophyta</taxon>
        <taxon>Embryophyta</taxon>
        <taxon>Tracheophyta</taxon>
        <taxon>Spermatophyta</taxon>
        <taxon>Magnoliopsida</taxon>
        <taxon>eudicotyledons</taxon>
        <taxon>Gunneridae</taxon>
        <taxon>Pentapetalae</taxon>
        <taxon>asterids</taxon>
        <taxon>campanulids</taxon>
        <taxon>Apiales</taxon>
        <taxon>Apiaceae</taxon>
        <taxon>Apioideae</taxon>
        <taxon>apioid superclade</taxon>
        <taxon>Tordylieae</taxon>
        <taxon>Tordyliinae</taxon>
        <taxon>Heracleum</taxon>
    </lineage>
</organism>
<name>A0AAD8HIP0_9APIA</name>
<evidence type="ECO:0000313" key="7">
    <source>
        <dbReference type="Proteomes" id="UP001237642"/>
    </source>
</evidence>
<sequence>MGKDYQEETSISSSTKIVEINSSLSSWASTGELTFPDITQTVSEDTNIYQPHHQLQQPHASQHGSHTFRFNRCSQRAGFEVGKCLASDTFTAEFELTLVDQSGRGKHRTQTHFGFLMRQRGSQWGFGRYMKKKYLEKLGYLKDDCMVVNCVVGILAFGTELEISASNLESAAKTIIEFESPSQLQGLLTDGDHGKFDQYLYAVDQIQLSIRSGISGYDTHRTCAIRKLQLVFQKILDCSVTGTNSDAMSTTVYSSSVTSSYNYELQGNNQTGHGELSREQVYRLHNIVERLNSTGCLGDCINMYRISRKTAVDARYLRFCIGKWTYNDLQRLDCEEFTAKITELPHMTTVSWLLLNMLQLIANISYGASNIVNSLATLVRKLFSSFQDTVLNDQINTLPPKGTVHSLTEYAMRYVTSISFHKELLTNIIVSPPTIRLGDQADKQFLEASSVTPLRLHMISIMISLRINLEGKSSLYKDSSLSYVFIMNNVNYMIKTITGSPELLQMIGKEYPLKLSKDVLQAAQNYTSSIWHRVLYCLRDDGLSFKFPLYNVISKNSVKNRFKTFNTTFEEVCQIQSTMSVLDIQLQGQIHKLIPAYNSFLEKFGSHLQSKRYKERYIKYSSQDLENKLKSLFSEH</sequence>
<accession>A0AAD8HIP0</accession>
<evidence type="ECO:0000313" key="6">
    <source>
        <dbReference type="EMBL" id="KAK1367896.1"/>
    </source>
</evidence>
<keyword evidence="3" id="KW-0653">Protein transport</keyword>
<comment type="similarity">
    <text evidence="1 3">Belongs to the EXO70 family.</text>
</comment>
<dbReference type="InterPro" id="IPR004140">
    <property type="entry name" value="Exo70"/>
</dbReference>